<protein>
    <recommendedName>
        <fullName evidence="3">Secreted protein</fullName>
    </recommendedName>
</protein>
<sequence length="213" mass="23216">MKYGLVVILLAGTCAWAVGDRTTCADFFNPIVNEFTSLPSCYPLEVEGEPVGIIKNNDVSKRQGPNKGETCVRFTIIVRDGLGIRRAKVGLWFQVLAIPLSNVRFTRKRKFLDTEPTRVRVDVCLDDIPTGSDCCTGENIIGLVAEAKVRMENGKVATAGLPSNIQPGSLESCVSEQQLQCGQRANFPSPNTINFCQFQVRCDNSGGEQGAIE</sequence>
<proteinExistence type="predicted"/>
<keyword evidence="1" id="KW-0732">Signal</keyword>
<name>A0A7S0BSI0_9RHOD</name>
<organism evidence="2">
    <name type="scientific">Rhodosorus marinus</name>
    <dbReference type="NCBI Taxonomy" id="101924"/>
    <lineage>
        <taxon>Eukaryota</taxon>
        <taxon>Rhodophyta</taxon>
        <taxon>Stylonematophyceae</taxon>
        <taxon>Stylonematales</taxon>
        <taxon>Stylonemataceae</taxon>
        <taxon>Rhodosorus</taxon>
    </lineage>
</organism>
<feature type="chain" id="PRO_5031011764" description="Secreted protein" evidence="1">
    <location>
        <begin position="20"/>
        <end position="213"/>
    </location>
</feature>
<reference evidence="2" key="1">
    <citation type="submission" date="2021-01" db="EMBL/GenBank/DDBJ databases">
        <authorList>
            <person name="Corre E."/>
            <person name="Pelletier E."/>
            <person name="Niang G."/>
            <person name="Scheremetjew M."/>
            <person name="Finn R."/>
            <person name="Kale V."/>
            <person name="Holt S."/>
            <person name="Cochrane G."/>
            <person name="Meng A."/>
            <person name="Brown T."/>
            <person name="Cohen L."/>
        </authorList>
    </citation>
    <scope>NUCLEOTIDE SEQUENCE</scope>
    <source>
        <strain evidence="2">UTEX LB 2760</strain>
    </source>
</reference>
<evidence type="ECO:0000256" key="1">
    <source>
        <dbReference type="SAM" id="SignalP"/>
    </source>
</evidence>
<dbReference type="AlphaFoldDB" id="A0A7S0BSI0"/>
<evidence type="ECO:0000313" key="2">
    <source>
        <dbReference type="EMBL" id="CAD8402074.1"/>
    </source>
</evidence>
<accession>A0A7S0BSI0</accession>
<feature type="signal peptide" evidence="1">
    <location>
        <begin position="1"/>
        <end position="19"/>
    </location>
</feature>
<gene>
    <name evidence="2" type="ORF">RMAR0315_LOCUS12078</name>
</gene>
<evidence type="ECO:0008006" key="3">
    <source>
        <dbReference type="Google" id="ProtNLM"/>
    </source>
</evidence>
<dbReference type="EMBL" id="HBEK01021976">
    <property type="protein sequence ID" value="CAD8402074.1"/>
    <property type="molecule type" value="Transcribed_RNA"/>
</dbReference>